<feature type="compositionally biased region" description="Polar residues" evidence="7">
    <location>
        <begin position="536"/>
        <end position="564"/>
    </location>
</feature>
<feature type="domain" description="CCHC-type" evidence="8">
    <location>
        <begin position="361"/>
        <end position="376"/>
    </location>
</feature>
<gene>
    <name evidence="10" type="ORF">Tci_020711</name>
</gene>
<dbReference type="SUPFAM" id="SSF53098">
    <property type="entry name" value="Ribonuclease H-like"/>
    <property type="match status" value="2"/>
</dbReference>
<feature type="compositionally biased region" description="Basic and acidic residues" evidence="7">
    <location>
        <begin position="2653"/>
        <end position="2667"/>
    </location>
</feature>
<feature type="region of interest" description="Disordered" evidence="7">
    <location>
        <begin position="536"/>
        <end position="580"/>
    </location>
</feature>
<dbReference type="Pfam" id="PF13976">
    <property type="entry name" value="gag_pre-integrs"/>
    <property type="match status" value="2"/>
</dbReference>
<dbReference type="SMART" id="SM00343">
    <property type="entry name" value="ZnF_C2HC"/>
    <property type="match status" value="3"/>
</dbReference>
<dbReference type="InterPro" id="IPR036397">
    <property type="entry name" value="RNaseH_sf"/>
</dbReference>
<keyword evidence="6" id="KW-0175">Coiled coil</keyword>
<evidence type="ECO:0000256" key="5">
    <source>
        <dbReference type="PROSITE-ProRule" id="PRU00047"/>
    </source>
</evidence>
<dbReference type="SUPFAM" id="SSF57756">
    <property type="entry name" value="Retrovirus zinc finger-like domains"/>
    <property type="match status" value="1"/>
</dbReference>
<dbReference type="Pfam" id="PF14223">
    <property type="entry name" value="Retrotran_gag_2"/>
    <property type="match status" value="1"/>
</dbReference>
<organism evidence="10">
    <name type="scientific">Tanacetum cinerariifolium</name>
    <name type="common">Dalmatian daisy</name>
    <name type="synonym">Chrysanthemum cinerariifolium</name>
    <dbReference type="NCBI Taxonomy" id="118510"/>
    <lineage>
        <taxon>Eukaryota</taxon>
        <taxon>Viridiplantae</taxon>
        <taxon>Streptophyta</taxon>
        <taxon>Embryophyta</taxon>
        <taxon>Tracheophyta</taxon>
        <taxon>Spermatophyta</taxon>
        <taxon>Magnoliopsida</taxon>
        <taxon>eudicotyledons</taxon>
        <taxon>Gunneridae</taxon>
        <taxon>Pentapetalae</taxon>
        <taxon>asterids</taxon>
        <taxon>campanulids</taxon>
        <taxon>Asterales</taxon>
        <taxon>Asteraceae</taxon>
        <taxon>Asteroideae</taxon>
        <taxon>Anthemideae</taxon>
        <taxon>Anthemidinae</taxon>
        <taxon>Tanacetum</taxon>
    </lineage>
</organism>
<dbReference type="GO" id="GO:0006508">
    <property type="term" value="P:proteolysis"/>
    <property type="evidence" value="ECO:0007669"/>
    <property type="project" value="UniProtKB-KW"/>
</dbReference>
<dbReference type="PROSITE" id="PS50994">
    <property type="entry name" value="INTEGRASE"/>
    <property type="match status" value="2"/>
</dbReference>
<dbReference type="Gene3D" id="4.10.60.10">
    <property type="entry name" value="Zinc finger, CCHC-type"/>
    <property type="match status" value="1"/>
</dbReference>
<evidence type="ECO:0000256" key="2">
    <source>
        <dbReference type="ARBA" id="ARBA00022723"/>
    </source>
</evidence>
<dbReference type="SUPFAM" id="SSF56672">
    <property type="entry name" value="DNA/RNA polymerases"/>
    <property type="match status" value="1"/>
</dbReference>
<feature type="region of interest" description="Disordered" evidence="7">
    <location>
        <begin position="2618"/>
        <end position="2680"/>
    </location>
</feature>
<dbReference type="GO" id="GO:0004190">
    <property type="term" value="F:aspartic-type endopeptidase activity"/>
    <property type="evidence" value="ECO:0007669"/>
    <property type="project" value="UniProtKB-KW"/>
</dbReference>
<dbReference type="GO" id="GO:0008270">
    <property type="term" value="F:zinc ion binding"/>
    <property type="evidence" value="ECO:0007669"/>
    <property type="project" value="UniProtKB-KW"/>
</dbReference>
<dbReference type="PANTHER" id="PTHR42648">
    <property type="entry name" value="TRANSPOSASE, PUTATIVE-RELATED"/>
    <property type="match status" value="1"/>
</dbReference>
<dbReference type="PROSITE" id="PS50158">
    <property type="entry name" value="ZF_CCHC"/>
    <property type="match status" value="1"/>
</dbReference>
<dbReference type="Gene3D" id="3.30.420.10">
    <property type="entry name" value="Ribonuclease H-like superfamily/Ribonuclease H"/>
    <property type="match status" value="2"/>
</dbReference>
<dbReference type="GO" id="GO:0003676">
    <property type="term" value="F:nucleic acid binding"/>
    <property type="evidence" value="ECO:0007669"/>
    <property type="project" value="InterPro"/>
</dbReference>
<feature type="region of interest" description="Disordered" evidence="7">
    <location>
        <begin position="2075"/>
        <end position="2101"/>
    </location>
</feature>
<dbReference type="Pfam" id="PF22936">
    <property type="entry name" value="Pol_BBD"/>
    <property type="match status" value="2"/>
</dbReference>
<feature type="domain" description="Integrase catalytic" evidence="9">
    <location>
        <begin position="968"/>
        <end position="1060"/>
    </location>
</feature>
<name>A0A6L2KGY0_TANCI</name>
<dbReference type="Pfam" id="PF07727">
    <property type="entry name" value="RVT_2"/>
    <property type="match status" value="1"/>
</dbReference>
<keyword evidence="1" id="KW-0645">Protease</keyword>
<feature type="region of interest" description="Disordered" evidence="7">
    <location>
        <begin position="790"/>
        <end position="810"/>
    </location>
</feature>
<sequence length="2680" mass="303260">MLERSIISKGSTSGIRASGETLSKKNHNRSIINFYFFDIYSMEEDNENATNPPQVPPTPQAFHTLSTIKLPILKKGEYDIWAIKMEHYLEHTDYLIWEVIQKGNGHVQVSIDTNGQIKVLPPKTAEEILAGKRERKLRTTLLMAIPEDHLAKFHKMTDAKEMWEAIKSRFSGNDESKKMQKYILKQQFKGFYISNLEGLHKGYDRFQSILSQLEIHGADVSTKDANQKFLRVFESNVKGSTASSSSTQNVAFVSSDSTNGSNEVSTANGVSTSFGHNSQKECSSSYTDDLMYSFFANQSSDPQLDYEDLEQVDEFDLEEMDLKWQVAIISIRLKKFYKRIGRKLHFDAKEPIGFDKTKFECFNCQNTGHFAKECRSKGNQESRRRDAGNTRYKARDNERRPAKQDEHKAMVTIDREGSDTEVTSCSKECENTYAKLKNLYDEQREQLGLSKLLNSQMSVKDKSELGYRTRIHEGVLSYENEVLESVFNSRSSDVENSHVNDRFTKVKRMNAVPPPMIGIYMPPKFDFGIDESKFTYSPKQSQTSESDVKTSDLSSCKSNSSVETLESVPKPVESKPKTISEPKVCSDAPIIEEYESDSDDECVFKATVEQEKPSCTFINTVMLVKTLRQTVKDKDTCSQNTKVQKRDWTGLMTKRQGLGYGYTRKACFLCGIFSHLIRDCDFYEKRMAKQVELNKSKNKVTCQRNDRPVWNSVKRLNHQNKFVPTTILTKTGRFLVNVARQKFSSQAASTSTVRKVNTARPIVNEIRPRNNMCKFHSPIRRPINRTTAPKANLANHKDNPHQTLKGKGIVDSGCSRHMTGNKAYLVKYQDFNGGLVAFRGSKGQITVEGKIRRGKLDFEDVYFVKELQHFNLFSVSQMCDKKNKVLFTDTACLVLSPGFKFPDKNQVLLRVPRQNNMYSFNLENIVPSRGLACLIEKATVNESNKWHRRLGHVNFKNLKKLVKGNLVREFKNMDIIEFCSSKGIKREYSNARTPQQNGVAERKNRTLIKAARTMLADSYLPNTFLAKAVSTVCYVLNRPVTVENKANKNAGPKEANNSKGAARASSTNYVNTASTTVNTASTPVNTASLSRNISVDGPSYPDLLTYANQDDSQIPSLVNIYEVPNYGIFTSASYDDKGAVADFTNLESTMNVIGTKWVYRNKKDERGVVVRNKARLEAIGIFLAFASYMGFIVYHMYVKSAFLYGKINEDVYVSQPPCFIDPKFPKKVYKVVKALYGLHQAPKDWYATLSTFLVKSGYKRGLIDKTLFIKKDKKDIILVQVYVDDIIFGFIKKSWCDELEELIKSRFQMSSMGELTFFPGLQVKQKEVGIFISQDKYVAEILKKFDFMSVKTANTLIEIKKPLVKDAEAANVDVYLYRSMIGSLMYLTASRPDIMYLKGQPKLGLWYPRESAFDLEAYSDSDYAGANLDRKSTIGGCQFFGRRLISWQCNKQKIVATLTTKAEYVAAASCYGQVLWIQNQMLDYGFNFMNTNIYIDNEIIICIVKNSVFHSKTKHIEIRHHFIRDAYEKKLIHNAQPIAALVQGRIKDYLICYDDYLMFFGMRIEGYIWYLTEGNALLHEIVDFYHAFIHLGDFNKLHDLVDEGVDYVVNKGMSTDKIKVLNAEAEGVSATGETLSTATLAISIASVQPEVFLNGDSYAPTRVIEGVLRPVAPTTAEQRLARKNELKACGTLLMALPDKNQLKFMTHKDAKTLMEAIEKSTNEPVSATTSVYAVNAKLPVSTLPNVDSLSNAIDVDDLEEMDLKWQMAMLTMRARRFLQRTGRNLGANGPTSMGFDMSKVECYNCHRKGHYARKYDWSFQAKEEPTNYALMAFSSSSSSSDNEVVSWSKACTKAYATFQSHYDKLTEDYRKSQFDVISYQTGLESVEARLLVYQQNKSVFEEDIKLLKLEVQLRDNVLVSLRQNLEKTEQERDDLKLKLEKFQTSSKNLSELLASQTNAKTGNGYHVVPPPYTGTFMPPKPDLVFNNAPNDVESDHHAFNVQLSPTKPKNDLSHTHRPSAPIIEDWVSDSEDESETTTPQNVPIVPKSKLVPINAARPITVVVPKIKVTRPRQDQPIITKPNSPPRRHINRSPSPKASTFSPKVTAIKTPMVNTAQGNPQHALKDKGVIDSGCSRHMTRNMSYLSDFEELNGGYVAFGGNPKGGKISGKGKIRTGKLDFDDVYFVKELKFNLFSISHMCDKKNSVLFTETECLVLSLEFKLPDKNQVLLRVPRENNMYNVNLKNIVPSKELTCLFAKATLNESNLWHRRLGDINFKTMNKLVKGNLVRGLPSKVFKNDNTCVACNKGKQHRASCKTKPVSSVNQLLYRLHMDLYGPTFVKNLNKKSFTDDYSRFTWVFFLATKDETSPILKTFITGLENQLSLKMKVIRSDNGTEFKNNDLNQLCGIKGIKREFSVPRTPQQNGIAERKNRTLIEAARTMLADSLLPIPFRAEAVNTACYVQNRVLVTKPQNKTPYELLHGRTPSIGFMRPFGYPVTILNTLDSLGKFDGKVDEGFLVGYSVSSKAFRVFNSRTQIIQETLHVNFLENKPNVAGSGPTWLFDIDTLTKTMNYQPVTTGNQSNPSACVQDKFNAKKAGDEIVQQYVIFPVWSSGFTNPQNTDGDAAFDEKEPEFEGRKPKFKVNVSPSSSAQSKKHDDKTKREAKGKSPVESLTGYRNLSA</sequence>
<dbReference type="InterPro" id="IPR001584">
    <property type="entry name" value="Integrase_cat-core"/>
</dbReference>
<keyword evidence="5" id="KW-0863">Zinc-finger</keyword>
<evidence type="ECO:0000256" key="6">
    <source>
        <dbReference type="SAM" id="Coils"/>
    </source>
</evidence>
<evidence type="ECO:0000256" key="1">
    <source>
        <dbReference type="ARBA" id="ARBA00022670"/>
    </source>
</evidence>
<accession>A0A6L2KGY0</accession>
<proteinExistence type="predicted"/>
<evidence type="ECO:0000256" key="3">
    <source>
        <dbReference type="ARBA" id="ARBA00022750"/>
    </source>
</evidence>
<feature type="compositionally biased region" description="Polar residues" evidence="7">
    <location>
        <begin position="2091"/>
        <end position="2101"/>
    </location>
</feature>
<feature type="region of interest" description="Disordered" evidence="7">
    <location>
        <begin position="374"/>
        <end position="407"/>
    </location>
</feature>
<feature type="coiled-coil region" evidence="6">
    <location>
        <begin position="1918"/>
        <end position="1945"/>
    </location>
</feature>
<reference evidence="10" key="1">
    <citation type="journal article" date="2019" name="Sci. Rep.">
        <title>Draft genome of Tanacetum cinerariifolium, the natural source of mosquito coil.</title>
        <authorList>
            <person name="Yamashiro T."/>
            <person name="Shiraishi A."/>
            <person name="Satake H."/>
            <person name="Nakayama K."/>
        </authorList>
    </citation>
    <scope>NUCLEOTIDE SEQUENCE</scope>
</reference>
<dbReference type="InterPro" id="IPR057670">
    <property type="entry name" value="SH3_retrovirus"/>
</dbReference>
<keyword evidence="2" id="KW-0479">Metal-binding</keyword>
<feature type="region of interest" description="Disordered" evidence="7">
    <location>
        <begin position="1046"/>
        <end position="1067"/>
    </location>
</feature>
<dbReference type="InterPro" id="IPR036875">
    <property type="entry name" value="Znf_CCHC_sf"/>
</dbReference>
<dbReference type="PANTHER" id="PTHR42648:SF32">
    <property type="entry name" value="RIBONUCLEASE H-LIKE DOMAIN, GAG-PRE-INTEGRASE DOMAIN PROTEIN-RELATED"/>
    <property type="match status" value="1"/>
</dbReference>
<dbReference type="GO" id="GO:0015074">
    <property type="term" value="P:DNA integration"/>
    <property type="evidence" value="ECO:0007669"/>
    <property type="project" value="InterPro"/>
</dbReference>
<dbReference type="InterPro" id="IPR054722">
    <property type="entry name" value="PolX-like_BBD"/>
</dbReference>
<dbReference type="Pfam" id="PF00098">
    <property type="entry name" value="zf-CCHC"/>
    <property type="match status" value="1"/>
</dbReference>
<dbReference type="InterPro" id="IPR025724">
    <property type="entry name" value="GAG-pre-integrase_dom"/>
</dbReference>
<dbReference type="Pfam" id="PF00665">
    <property type="entry name" value="rve"/>
    <property type="match status" value="1"/>
</dbReference>
<dbReference type="CDD" id="cd09272">
    <property type="entry name" value="RNase_HI_RT_Ty1"/>
    <property type="match status" value="1"/>
</dbReference>
<dbReference type="InterPro" id="IPR001878">
    <property type="entry name" value="Znf_CCHC"/>
</dbReference>
<dbReference type="InterPro" id="IPR013103">
    <property type="entry name" value="RVT_2"/>
</dbReference>
<evidence type="ECO:0000256" key="4">
    <source>
        <dbReference type="ARBA" id="ARBA00022801"/>
    </source>
</evidence>
<keyword evidence="5" id="KW-0862">Zinc</keyword>
<evidence type="ECO:0000313" key="10">
    <source>
        <dbReference type="EMBL" id="GEU48733.1"/>
    </source>
</evidence>
<dbReference type="InterPro" id="IPR039537">
    <property type="entry name" value="Retrotran_Ty1/copia-like"/>
</dbReference>
<feature type="domain" description="Integrase catalytic" evidence="9">
    <location>
        <begin position="2314"/>
        <end position="2483"/>
    </location>
</feature>
<keyword evidence="4" id="KW-0378">Hydrolase</keyword>
<dbReference type="Pfam" id="PF25597">
    <property type="entry name" value="SH3_retrovirus"/>
    <property type="match status" value="1"/>
</dbReference>
<evidence type="ECO:0000259" key="9">
    <source>
        <dbReference type="PROSITE" id="PS50994"/>
    </source>
</evidence>
<dbReference type="InterPro" id="IPR012337">
    <property type="entry name" value="RNaseH-like_sf"/>
</dbReference>
<comment type="caution">
    <text evidence="10">The sequence shown here is derived from an EMBL/GenBank/DDBJ whole genome shotgun (WGS) entry which is preliminary data.</text>
</comment>
<protein>
    <submittedName>
        <fullName evidence="10">Putative ribonuclease H-like domain-containing protein</fullName>
    </submittedName>
</protein>
<feature type="compositionally biased region" description="Basic and acidic residues" evidence="7">
    <location>
        <begin position="2626"/>
        <end position="2637"/>
    </location>
</feature>
<dbReference type="EMBL" id="BKCJ010002464">
    <property type="protein sequence ID" value="GEU48733.1"/>
    <property type="molecule type" value="Genomic_DNA"/>
</dbReference>
<evidence type="ECO:0000259" key="8">
    <source>
        <dbReference type="PROSITE" id="PS50158"/>
    </source>
</evidence>
<evidence type="ECO:0000256" key="7">
    <source>
        <dbReference type="SAM" id="MobiDB-lite"/>
    </source>
</evidence>
<dbReference type="InterPro" id="IPR043502">
    <property type="entry name" value="DNA/RNA_pol_sf"/>
</dbReference>
<keyword evidence="3" id="KW-0064">Aspartyl protease</keyword>